<dbReference type="PANTHER" id="PTHR45977">
    <property type="entry name" value="TARGET OF ERK KINASE MPK-1"/>
    <property type="match status" value="1"/>
</dbReference>
<feature type="compositionally biased region" description="Low complexity" evidence="13">
    <location>
        <begin position="687"/>
        <end position="699"/>
    </location>
</feature>
<evidence type="ECO:0000256" key="10">
    <source>
        <dbReference type="ARBA" id="ARBA00022989"/>
    </source>
</evidence>
<dbReference type="InterPro" id="IPR001841">
    <property type="entry name" value="Znf_RING"/>
</dbReference>
<evidence type="ECO:0000256" key="14">
    <source>
        <dbReference type="SAM" id="Phobius"/>
    </source>
</evidence>
<dbReference type="PROSITE" id="PS50089">
    <property type="entry name" value="ZF_RING_2"/>
    <property type="match status" value="1"/>
</dbReference>
<comment type="caution">
    <text evidence="16">The sequence shown here is derived from an EMBL/GenBank/DDBJ whole genome shotgun (WGS) entry which is preliminary data.</text>
</comment>
<dbReference type="EMBL" id="BSDZ01000022">
    <property type="protein sequence ID" value="GLI65139.1"/>
    <property type="molecule type" value="Genomic_DNA"/>
</dbReference>
<feature type="compositionally biased region" description="Low complexity" evidence="13">
    <location>
        <begin position="1071"/>
        <end position="1085"/>
    </location>
</feature>
<keyword evidence="6" id="KW-0479">Metal-binding</keyword>
<comment type="subcellular location">
    <subcellularLocation>
        <location evidence="2">Membrane</location>
        <topology evidence="2">Multi-pass membrane protein</topology>
    </subcellularLocation>
</comment>
<keyword evidence="4" id="KW-0808">Transferase</keyword>
<feature type="compositionally biased region" description="Polar residues" evidence="13">
    <location>
        <begin position="872"/>
        <end position="883"/>
    </location>
</feature>
<feature type="region of interest" description="Disordered" evidence="13">
    <location>
        <begin position="853"/>
        <end position="917"/>
    </location>
</feature>
<feature type="domain" description="RING-type" evidence="15">
    <location>
        <begin position="805"/>
        <end position="846"/>
    </location>
</feature>
<dbReference type="Proteomes" id="UP001165090">
    <property type="component" value="Unassembled WGS sequence"/>
</dbReference>
<feature type="compositionally biased region" description="Low complexity" evidence="13">
    <location>
        <begin position="890"/>
        <end position="909"/>
    </location>
</feature>
<evidence type="ECO:0000256" key="7">
    <source>
        <dbReference type="ARBA" id="ARBA00022771"/>
    </source>
</evidence>
<keyword evidence="8" id="KW-0833">Ubl conjugation pathway</keyword>
<accession>A0ABQ5S646</accession>
<dbReference type="PROSITE" id="PS00022">
    <property type="entry name" value="EGF_1"/>
    <property type="match status" value="1"/>
</dbReference>
<evidence type="ECO:0000256" key="6">
    <source>
        <dbReference type="ARBA" id="ARBA00022723"/>
    </source>
</evidence>
<keyword evidence="9" id="KW-0862">Zinc</keyword>
<evidence type="ECO:0000256" key="9">
    <source>
        <dbReference type="ARBA" id="ARBA00022833"/>
    </source>
</evidence>
<evidence type="ECO:0000259" key="15">
    <source>
        <dbReference type="PROSITE" id="PS50089"/>
    </source>
</evidence>
<keyword evidence="7 12" id="KW-0863">Zinc-finger</keyword>
<evidence type="ECO:0000313" key="17">
    <source>
        <dbReference type="Proteomes" id="UP001165090"/>
    </source>
</evidence>
<dbReference type="PANTHER" id="PTHR45977:SF4">
    <property type="entry name" value="RING-TYPE DOMAIN-CONTAINING PROTEIN"/>
    <property type="match status" value="1"/>
</dbReference>
<feature type="region of interest" description="Disordered" evidence="13">
    <location>
        <begin position="1068"/>
        <end position="1118"/>
    </location>
</feature>
<feature type="compositionally biased region" description="Gly residues" evidence="13">
    <location>
        <begin position="775"/>
        <end position="787"/>
    </location>
</feature>
<evidence type="ECO:0000313" key="16">
    <source>
        <dbReference type="EMBL" id="GLI65139.1"/>
    </source>
</evidence>
<evidence type="ECO:0000256" key="13">
    <source>
        <dbReference type="SAM" id="MobiDB-lite"/>
    </source>
</evidence>
<keyword evidence="17" id="KW-1185">Reference proteome</keyword>
<feature type="region of interest" description="Disordered" evidence="13">
    <location>
        <begin position="948"/>
        <end position="970"/>
    </location>
</feature>
<evidence type="ECO:0000256" key="3">
    <source>
        <dbReference type="ARBA" id="ARBA00012483"/>
    </source>
</evidence>
<name>A0ABQ5S646_9CHLO</name>
<feature type="region of interest" description="Disordered" evidence="13">
    <location>
        <begin position="676"/>
        <end position="699"/>
    </location>
</feature>
<dbReference type="SUPFAM" id="SSF57850">
    <property type="entry name" value="RING/U-box"/>
    <property type="match status" value="1"/>
</dbReference>
<dbReference type="SMART" id="SM00184">
    <property type="entry name" value="RING"/>
    <property type="match status" value="1"/>
</dbReference>
<feature type="region of interest" description="Disordered" evidence="13">
    <location>
        <begin position="769"/>
        <end position="800"/>
    </location>
</feature>
<evidence type="ECO:0000256" key="5">
    <source>
        <dbReference type="ARBA" id="ARBA00022692"/>
    </source>
</evidence>
<dbReference type="InterPro" id="IPR013083">
    <property type="entry name" value="Znf_RING/FYVE/PHD"/>
</dbReference>
<feature type="transmembrane region" description="Helical" evidence="14">
    <location>
        <begin position="32"/>
        <end position="49"/>
    </location>
</feature>
<keyword evidence="10 14" id="KW-1133">Transmembrane helix</keyword>
<evidence type="ECO:0000256" key="12">
    <source>
        <dbReference type="PROSITE-ProRule" id="PRU00175"/>
    </source>
</evidence>
<dbReference type="CDD" id="cd16472">
    <property type="entry name" value="RING-H2_RNF38-like"/>
    <property type="match status" value="1"/>
</dbReference>
<organism evidence="16 17">
    <name type="scientific">Volvox africanus</name>
    <dbReference type="NCBI Taxonomy" id="51714"/>
    <lineage>
        <taxon>Eukaryota</taxon>
        <taxon>Viridiplantae</taxon>
        <taxon>Chlorophyta</taxon>
        <taxon>core chlorophytes</taxon>
        <taxon>Chlorophyceae</taxon>
        <taxon>CS clade</taxon>
        <taxon>Chlamydomonadales</taxon>
        <taxon>Volvocaceae</taxon>
        <taxon>Volvox</taxon>
    </lineage>
</organism>
<evidence type="ECO:0000256" key="11">
    <source>
        <dbReference type="ARBA" id="ARBA00023136"/>
    </source>
</evidence>
<protein>
    <recommendedName>
        <fullName evidence="3">RING-type E3 ubiquitin transferase</fullName>
        <ecNumber evidence="3">2.3.2.27</ecNumber>
    </recommendedName>
</protein>
<feature type="compositionally biased region" description="Low complexity" evidence="13">
    <location>
        <begin position="788"/>
        <end position="798"/>
    </location>
</feature>
<dbReference type="EC" id="2.3.2.27" evidence="3"/>
<dbReference type="Pfam" id="PF13639">
    <property type="entry name" value="zf-RING_2"/>
    <property type="match status" value="1"/>
</dbReference>
<evidence type="ECO:0000256" key="1">
    <source>
        <dbReference type="ARBA" id="ARBA00000900"/>
    </source>
</evidence>
<gene>
    <name evidence="16" type="ORF">VaNZ11_008597</name>
</gene>
<comment type="catalytic activity">
    <reaction evidence="1">
        <text>S-ubiquitinyl-[E2 ubiquitin-conjugating enzyme]-L-cysteine + [acceptor protein]-L-lysine = [E2 ubiquitin-conjugating enzyme]-L-cysteine + N(6)-ubiquitinyl-[acceptor protein]-L-lysine.</text>
        <dbReference type="EC" id="2.3.2.27"/>
    </reaction>
</comment>
<dbReference type="PROSITE" id="PS01186">
    <property type="entry name" value="EGF_2"/>
    <property type="match status" value="1"/>
</dbReference>
<keyword evidence="5 14" id="KW-0812">Transmembrane</keyword>
<evidence type="ECO:0000256" key="4">
    <source>
        <dbReference type="ARBA" id="ARBA00022679"/>
    </source>
</evidence>
<dbReference type="Gene3D" id="3.30.40.10">
    <property type="entry name" value="Zinc/RING finger domain, C3HC4 (zinc finger)"/>
    <property type="match status" value="1"/>
</dbReference>
<sequence length="1118" mass="120021">MSRFNGSIFQQEKPFRGKCPCMRNILKAQRHYGSIYAFLVLVFVIPAHGTCLDARSETIYGNMTFSNAMCGYWTLSQSDINNRDSCPLESGGVYLLFEFWRLENNSTAPRSPGTVHFLVARGRQPKVSRIGDKLSFNPEQANPLDGQNGTWRDAVGVANGRPHQRILVPINASTNNGLDWYVTVANLGNSSSSYGFRVNCIVVNSSKPAPCPRPGPNQEPCGGSTRGTCVSPPQGVARPELNQVCNCTLPWGDVDCQTLAPSLSNGTVTSTILAPDQWAYWQFTVPMPSSNGENTPDTEPVVLVEMSRGGGGIAANGTMGTGAAGPSSGGDPILLVMPKMANESYRVPYINDILSYGDVTSARLQQNFHFMILRDLQYYTALYSSADNVTRTLSFYVAVYNYGNSSRLPVGLRNQMANVTLRVRWRTIGTSPDPLCPNECYGRGNCSDPSLLYAIDSQPWPPGANFPPTKDFDCKCQQGYGGPMCEGTIKNLIISTSGDKASGPLMPGQWAFSVVTIDPRRFDVNSDILRVEWTVQDSSKADPWAYYNALLTANYEAFPRVPLSGSDEIFTRGLVCSYDKMFTMVVPPKWHPIQIVGLESGASYVLGLYNSDYVREGTYNYTLKVIIPTQGRTWLQPYMSVVLGVSASLILCLLMTLCRRILQRYGWGPFRQRATDAGDPPGGGGNMFAQQGGQTQPRQRGVPANIIDTFHSYEYQATRAEKVQLAKSRPEVQQAAAVTAQGRSNVELSQFRAAGRPAAAAAAAVMARSSNPVGGDSGNSAGEGGSASGVSGNSAGSESSEEPQCAVCLCEYEEGEVITKLPCKHEFHGTCIRKWLQTHYTCPICRISLLPDRHEPEPATEDDDRTARSRTEQLSLPQPQATDQLREQEQQWPPLAASSQQPPSGQQPWAPSPPLANGQQEVTAAAYGATIASASGSGGVDRALGTPIMVPMAAPPPSSTQAEAAAGASRPGLLTRVRDGAWRFSSPRQDVSLEPVEMLQPSIDLPGSPQPYEGCTVMKEPVPAALHCCDDDDGGGGGSGSAATATAASSAPLLSVLSVRSPNPTSLNRFAAGSQSSVSAAVPAAMPEGATDAAQPTQSPQLVSDEPLPLPRSSRRQL</sequence>
<reference evidence="16 17" key="1">
    <citation type="journal article" date="2023" name="IScience">
        <title>Expanded male sex-determining region conserved during the evolution of homothallism in the green alga Volvox.</title>
        <authorList>
            <person name="Yamamoto K."/>
            <person name="Matsuzaki R."/>
            <person name="Mahakham W."/>
            <person name="Heman W."/>
            <person name="Sekimoto H."/>
            <person name="Kawachi M."/>
            <person name="Minakuchi Y."/>
            <person name="Toyoda A."/>
            <person name="Nozaki H."/>
        </authorList>
    </citation>
    <scope>NUCLEOTIDE SEQUENCE [LARGE SCALE GENOMIC DNA]</scope>
    <source>
        <strain evidence="16 17">NIES-4468</strain>
    </source>
</reference>
<proteinExistence type="predicted"/>
<dbReference type="InterPro" id="IPR000742">
    <property type="entry name" value="EGF"/>
</dbReference>
<evidence type="ECO:0000256" key="2">
    <source>
        <dbReference type="ARBA" id="ARBA00004141"/>
    </source>
</evidence>
<evidence type="ECO:0000256" key="8">
    <source>
        <dbReference type="ARBA" id="ARBA00022786"/>
    </source>
</evidence>
<keyword evidence="11 14" id="KW-0472">Membrane</keyword>